<dbReference type="AlphaFoldDB" id="A0AAI9G2Y5"/>
<proteinExistence type="predicted"/>
<evidence type="ECO:0000313" key="2">
    <source>
        <dbReference type="EMBL" id="EKZ1925527.1"/>
    </source>
</evidence>
<keyword evidence="1" id="KW-0175">Coiled coil</keyword>
<sequence length="121" mass="13158">MDDIAALKSELSGINLDDVSEDDSAYLSQCLDTVRHDIGLLQKGELDAGAKGRVLAALDALKIAIDASKRKRAFKRAEDEAKLKLAEAQRNHDQAEKEARKAVLHLHGLLTALSQGSDLRI</sequence>
<feature type="coiled-coil region" evidence="1">
    <location>
        <begin position="71"/>
        <end position="105"/>
    </location>
</feature>
<dbReference type="Proteomes" id="UP001225498">
    <property type="component" value="Unassembled WGS sequence"/>
</dbReference>
<dbReference type="EMBL" id="ABLTIR010000006">
    <property type="protein sequence ID" value="EKZ1925527.1"/>
    <property type="molecule type" value="Genomic_DNA"/>
</dbReference>
<dbReference type="RefSeq" id="WP_005409384.1">
    <property type="nucleotide sequence ID" value="NZ_CAXYHH010000020.1"/>
</dbReference>
<accession>A0AAI9G2Y5</accession>
<gene>
    <name evidence="2" type="ORF">REH87_000495</name>
</gene>
<evidence type="ECO:0000256" key="1">
    <source>
        <dbReference type="SAM" id="Coils"/>
    </source>
</evidence>
<reference evidence="2" key="1">
    <citation type="submission" date="2023-08" db="EMBL/GenBank/DDBJ databases">
        <authorList>
            <consortium name="Clinical and Environmental Microbiology Branch: Whole genome sequencing antimicrobial resistance pathogens in the healthcare setting"/>
        </authorList>
    </citation>
    <scope>NUCLEOTIDE SEQUENCE</scope>
    <source>
        <strain evidence="2">2023CJ-00293</strain>
    </source>
</reference>
<evidence type="ECO:0000313" key="3">
    <source>
        <dbReference type="Proteomes" id="UP001225498"/>
    </source>
</evidence>
<name>A0AAI9G2Y5_STEMA</name>
<comment type="caution">
    <text evidence="2">The sequence shown here is derived from an EMBL/GenBank/DDBJ whole genome shotgun (WGS) entry which is preliminary data.</text>
</comment>
<organism evidence="2 3">
    <name type="scientific">Stenotrophomonas maltophilia</name>
    <name type="common">Pseudomonas maltophilia</name>
    <name type="synonym">Xanthomonas maltophilia</name>
    <dbReference type="NCBI Taxonomy" id="40324"/>
    <lineage>
        <taxon>Bacteria</taxon>
        <taxon>Pseudomonadati</taxon>
        <taxon>Pseudomonadota</taxon>
        <taxon>Gammaproteobacteria</taxon>
        <taxon>Lysobacterales</taxon>
        <taxon>Lysobacteraceae</taxon>
        <taxon>Stenotrophomonas</taxon>
        <taxon>Stenotrophomonas maltophilia group</taxon>
    </lineage>
</organism>
<protein>
    <submittedName>
        <fullName evidence="2">Uncharacterized protein</fullName>
    </submittedName>
</protein>